<dbReference type="PROSITE" id="PS00485">
    <property type="entry name" value="A_DEAMINASE"/>
    <property type="match status" value="1"/>
</dbReference>
<keyword evidence="5" id="KW-0378">Hydrolase</keyword>
<dbReference type="GO" id="GO:0005829">
    <property type="term" value="C:cytosol"/>
    <property type="evidence" value="ECO:0007669"/>
    <property type="project" value="TreeGrafter"/>
</dbReference>
<dbReference type="PANTHER" id="PTHR43114:SF7">
    <property type="entry name" value="ADENOSINE DEAMINASE DOMAIN-CONTAINING PROTEIN"/>
    <property type="match status" value="1"/>
</dbReference>
<accession>A0A5N6JK95</accession>
<dbReference type="InterPro" id="IPR001365">
    <property type="entry name" value="A_deaminase_dom"/>
</dbReference>
<dbReference type="Proteomes" id="UP000326289">
    <property type="component" value="Unassembled WGS sequence"/>
</dbReference>
<dbReference type="Pfam" id="PF00962">
    <property type="entry name" value="A_deaminase"/>
    <property type="match status" value="1"/>
</dbReference>
<dbReference type="GO" id="GO:0000034">
    <property type="term" value="F:adenine deaminase activity"/>
    <property type="evidence" value="ECO:0007669"/>
    <property type="project" value="TreeGrafter"/>
</dbReference>
<proteinExistence type="inferred from homology"/>
<evidence type="ECO:0000259" key="7">
    <source>
        <dbReference type="Pfam" id="PF00962"/>
    </source>
</evidence>
<keyword evidence="6" id="KW-0862">Zinc</keyword>
<keyword evidence="9" id="KW-1185">Reference proteome</keyword>
<dbReference type="GO" id="GO:0043103">
    <property type="term" value="P:hypoxanthine salvage"/>
    <property type="evidence" value="ECO:0007669"/>
    <property type="project" value="TreeGrafter"/>
</dbReference>
<comment type="cofactor">
    <cofactor evidence="1">
        <name>Zn(2+)</name>
        <dbReference type="ChEBI" id="CHEBI:29105"/>
    </cofactor>
</comment>
<dbReference type="EMBL" id="ML732765">
    <property type="protein sequence ID" value="KAB8279088.1"/>
    <property type="molecule type" value="Genomic_DNA"/>
</dbReference>
<evidence type="ECO:0000256" key="6">
    <source>
        <dbReference type="ARBA" id="ARBA00022833"/>
    </source>
</evidence>
<dbReference type="GO" id="GO:0009168">
    <property type="term" value="P:purine ribonucleoside monophosphate biosynthetic process"/>
    <property type="evidence" value="ECO:0007669"/>
    <property type="project" value="InterPro"/>
</dbReference>
<name>A0A5N6JK95_9EURO</name>
<keyword evidence="4" id="KW-0479">Metal-binding</keyword>
<dbReference type="PANTHER" id="PTHR43114">
    <property type="entry name" value="ADENINE DEAMINASE"/>
    <property type="match status" value="1"/>
</dbReference>
<dbReference type="InterPro" id="IPR032466">
    <property type="entry name" value="Metal_Hydrolase"/>
</dbReference>
<dbReference type="GO" id="GO:0046872">
    <property type="term" value="F:metal ion binding"/>
    <property type="evidence" value="ECO:0007669"/>
    <property type="project" value="UniProtKB-KW"/>
</dbReference>
<evidence type="ECO:0000313" key="9">
    <source>
        <dbReference type="Proteomes" id="UP000326289"/>
    </source>
</evidence>
<dbReference type="InterPro" id="IPR006650">
    <property type="entry name" value="A/AMP_deam_AS"/>
</dbReference>
<protein>
    <recommendedName>
        <fullName evidence="3">Adenosine deaminase</fullName>
    </recommendedName>
</protein>
<evidence type="ECO:0000256" key="2">
    <source>
        <dbReference type="ARBA" id="ARBA00006676"/>
    </source>
</evidence>
<dbReference type="SUPFAM" id="SSF51556">
    <property type="entry name" value="Metallo-dependent hydrolases"/>
    <property type="match status" value="1"/>
</dbReference>
<dbReference type="GO" id="GO:0006146">
    <property type="term" value="P:adenine catabolic process"/>
    <property type="evidence" value="ECO:0007669"/>
    <property type="project" value="TreeGrafter"/>
</dbReference>
<dbReference type="InterPro" id="IPR006330">
    <property type="entry name" value="Ado/ade_deaminase"/>
</dbReference>
<comment type="similarity">
    <text evidence="2">Belongs to the metallo-dependent hydrolases superfamily. Adenosine and AMP deaminases family.</text>
</comment>
<reference evidence="8 9" key="1">
    <citation type="submission" date="2019-04" db="EMBL/GenBank/DDBJ databases">
        <title>Fungal friends and foes A comparative genomics study of 23 Aspergillus species from section Flavi.</title>
        <authorList>
            <consortium name="DOE Joint Genome Institute"/>
            <person name="Kjaerbolling I."/>
            <person name="Vesth T.C."/>
            <person name="Frisvad J.C."/>
            <person name="Nybo J.L."/>
            <person name="Theobald S."/>
            <person name="Kildgaard S."/>
            <person name="Petersen T.I."/>
            <person name="Kuo A."/>
            <person name="Sato A."/>
            <person name="Lyhne E.K."/>
            <person name="Kogle M.E."/>
            <person name="Wiebenga A."/>
            <person name="Kun R.S."/>
            <person name="Lubbers R.J."/>
            <person name="Makela M.R."/>
            <person name="Barry K."/>
            <person name="Chovatia M."/>
            <person name="Clum A."/>
            <person name="Daum C."/>
            <person name="Haridas S."/>
            <person name="He G."/>
            <person name="LaButti K."/>
            <person name="Lipzen A."/>
            <person name="Mondo S."/>
            <person name="Pangilinan J."/>
            <person name="Riley R."/>
            <person name="Salamov A."/>
            <person name="Simmons B.A."/>
            <person name="Magnuson J.K."/>
            <person name="Henrissat B."/>
            <person name="Mortensen U.H."/>
            <person name="Larsen T.O."/>
            <person name="De vries R.P."/>
            <person name="Grigoriev I.V."/>
            <person name="Machida M."/>
            <person name="Baker S.E."/>
            <person name="Andersen M.R."/>
        </authorList>
    </citation>
    <scope>NUCLEOTIDE SEQUENCE [LARGE SCALE GENOMIC DNA]</scope>
    <source>
        <strain evidence="8 9">CBS 117635</strain>
    </source>
</reference>
<evidence type="ECO:0000256" key="4">
    <source>
        <dbReference type="ARBA" id="ARBA00022723"/>
    </source>
</evidence>
<dbReference type="Gene3D" id="3.20.20.140">
    <property type="entry name" value="Metal-dependent hydrolases"/>
    <property type="match status" value="2"/>
</dbReference>
<evidence type="ECO:0000313" key="8">
    <source>
        <dbReference type="EMBL" id="KAB8279088.1"/>
    </source>
</evidence>
<sequence>MSSSKAVLANATIREYRDLIRNHDDEFIKKMPKIEMHVHIEGTMTPELRWSLAVRHRIPIPNPRTGKYCHLEQGGVEGGMLRFFELYYGGFDVLRDEEDFYLLAMNYFQRAAKMNIRWIMCFLRDMSPESAMSHYLDALPYRDMIVGIGLDSLETDRPPLLFEDIFQRAREDGFKITCHCDVGAKDSLRHITQVIDQLGGTGADRIDHGLHAADDPSLLAKVKEKGLGMTICPWGYLCYSGETQILERIRIIHDAGIKIAIGSDDPAYMEDIWLNNSLYMLRELCHFTDDDFVALQRYAVDICWASADVKGELLAELQEYQKQAL</sequence>
<evidence type="ECO:0000256" key="5">
    <source>
        <dbReference type="ARBA" id="ARBA00022801"/>
    </source>
</evidence>
<feature type="domain" description="Adenosine deaminase" evidence="7">
    <location>
        <begin position="115"/>
        <end position="319"/>
    </location>
</feature>
<gene>
    <name evidence="8" type="ORF">BDV30DRAFT_222308</name>
</gene>
<evidence type="ECO:0000256" key="1">
    <source>
        <dbReference type="ARBA" id="ARBA00001947"/>
    </source>
</evidence>
<dbReference type="AlphaFoldDB" id="A0A5N6JK95"/>
<evidence type="ECO:0000256" key="3">
    <source>
        <dbReference type="ARBA" id="ARBA00018099"/>
    </source>
</evidence>
<organism evidence="8 9">
    <name type="scientific">Aspergillus minisclerotigenes</name>
    <dbReference type="NCBI Taxonomy" id="656917"/>
    <lineage>
        <taxon>Eukaryota</taxon>
        <taxon>Fungi</taxon>
        <taxon>Dikarya</taxon>
        <taxon>Ascomycota</taxon>
        <taxon>Pezizomycotina</taxon>
        <taxon>Eurotiomycetes</taxon>
        <taxon>Eurotiomycetidae</taxon>
        <taxon>Eurotiales</taxon>
        <taxon>Aspergillaceae</taxon>
        <taxon>Aspergillus</taxon>
        <taxon>Aspergillus subgen. Circumdati</taxon>
    </lineage>
</organism>